<dbReference type="InterPro" id="IPR001460">
    <property type="entry name" value="PCN-bd_Tpept"/>
</dbReference>
<keyword evidence="6" id="KW-0645">Protease</keyword>
<evidence type="ECO:0000259" key="15">
    <source>
        <dbReference type="Pfam" id="PF00905"/>
    </source>
</evidence>
<feature type="domain" description="Penicillin-binding protein transpeptidase" evidence="15">
    <location>
        <begin position="271"/>
        <end position="598"/>
    </location>
</feature>
<evidence type="ECO:0000256" key="7">
    <source>
        <dbReference type="ARBA" id="ARBA00022692"/>
    </source>
</evidence>
<comment type="similarity">
    <text evidence="3">Belongs to the transpeptidase family.</text>
</comment>
<dbReference type="Gene3D" id="3.90.1310.10">
    <property type="entry name" value="Penicillin-binding protein 2a (Domain 2)"/>
    <property type="match status" value="1"/>
</dbReference>
<evidence type="ECO:0000256" key="10">
    <source>
        <dbReference type="ARBA" id="ARBA00022984"/>
    </source>
</evidence>
<dbReference type="GO" id="GO:0009002">
    <property type="term" value="F:serine-type D-Ala-D-Ala carboxypeptidase activity"/>
    <property type="evidence" value="ECO:0007669"/>
    <property type="project" value="InterPro"/>
</dbReference>
<dbReference type="GO" id="GO:0008658">
    <property type="term" value="F:penicillin binding"/>
    <property type="evidence" value="ECO:0007669"/>
    <property type="project" value="InterPro"/>
</dbReference>
<organism evidence="17 18">
    <name type="scientific">Orenia marismortui</name>
    <dbReference type="NCBI Taxonomy" id="46469"/>
    <lineage>
        <taxon>Bacteria</taxon>
        <taxon>Bacillati</taxon>
        <taxon>Bacillota</taxon>
        <taxon>Clostridia</taxon>
        <taxon>Halanaerobiales</taxon>
        <taxon>Halobacteroidaceae</taxon>
        <taxon>Orenia</taxon>
    </lineage>
</organism>
<evidence type="ECO:0000256" key="9">
    <source>
        <dbReference type="ARBA" id="ARBA00022960"/>
    </source>
</evidence>
<feature type="domain" description="Penicillin-binding protein dimerisation" evidence="16">
    <location>
        <begin position="52"/>
        <end position="219"/>
    </location>
</feature>
<dbReference type="GO" id="GO:0005886">
    <property type="term" value="C:plasma membrane"/>
    <property type="evidence" value="ECO:0007669"/>
    <property type="project" value="UniProtKB-SubCell"/>
</dbReference>
<dbReference type="InterPro" id="IPR017790">
    <property type="entry name" value="Penicillin-binding_protein_2"/>
</dbReference>
<dbReference type="SUPFAM" id="SSF56519">
    <property type="entry name" value="Penicillin binding protein dimerisation domain"/>
    <property type="match status" value="1"/>
</dbReference>
<dbReference type="GO" id="GO:0071555">
    <property type="term" value="P:cell wall organization"/>
    <property type="evidence" value="ECO:0007669"/>
    <property type="project" value="UniProtKB-KW"/>
</dbReference>
<reference evidence="17 18" key="1">
    <citation type="submission" date="2019-03" db="EMBL/GenBank/DDBJ databases">
        <title>Subsurface microbial communities from deep shales in Ohio and West Virginia, USA.</title>
        <authorList>
            <person name="Wrighton K."/>
        </authorList>
    </citation>
    <scope>NUCLEOTIDE SEQUENCE [LARGE SCALE GENOMIC DNA]</scope>
    <source>
        <strain evidence="17 18">MSL 6dP</strain>
    </source>
</reference>
<sequence>MSYSSDKRLIKFTIIIALIFLLLIGRLYYLQIYKGDIFKELSEGNRTSLRSISAPRGKIYDRNKKVLVSNKLAYTLSIIPNEVDDVDLLLDKLTELIELDYQSIKDKISKSNPQKILRLKRNISREELILLEEYKSELPGIILEKVPMREYVYQQLASHLLGYVGEISAIKLDKLKGQGYDVGDVIGKTGLELYYEDYLQGKEGKELVEVNNVGEKVRTLGIEEPIAGYDLVLNLDYDLQSSVEKILKDHLDLLSQKAKSDEDISEPPRGGAVIVMNPDDSSILAMASLPEYDPNVFVGGISQKEWNQLNTDPKKPMFNRAIRTSAPSGSIFKLVTATAGMEELGIKADTEFYDPGYYETGGVRFNNWATAGQGKLSFLEGIAWSNNTVFYKIGHQLYNKDKTILQWYAHQFGLGDKTNIDLKNESKGLVPDPEWRRNYFKDRVDKIWYPGYTINLSIGQGNLRTSPIQLVNLVSAIANGGQLYQPLLVDKIVDKDGRVIKDLKPKLLNELPVSNNTLKIVKEGMKGVTTYGTARRAFEDLPIDVAGKTGTAQTGKGRPNHGWFAGFVPFEKPELAIVVFIEYGSSSANTLPIAKEIIQDYFDLELTDKDKDS</sequence>
<dbReference type="PANTHER" id="PTHR30627:SF2">
    <property type="entry name" value="PEPTIDOGLYCAN D,D-TRANSPEPTIDASE MRDA"/>
    <property type="match status" value="1"/>
</dbReference>
<evidence type="ECO:0000256" key="1">
    <source>
        <dbReference type="ARBA" id="ARBA00004167"/>
    </source>
</evidence>
<dbReference type="GO" id="GO:0009252">
    <property type="term" value="P:peptidoglycan biosynthetic process"/>
    <property type="evidence" value="ECO:0007669"/>
    <property type="project" value="UniProtKB-KW"/>
</dbReference>
<feature type="transmembrane region" description="Helical" evidence="14">
    <location>
        <begin position="12"/>
        <end position="29"/>
    </location>
</feature>
<keyword evidence="18" id="KW-1185">Reference proteome</keyword>
<dbReference type="Gene3D" id="3.30.1390.30">
    <property type="entry name" value="Penicillin-binding protein 2a, domain 3"/>
    <property type="match status" value="1"/>
</dbReference>
<comment type="subcellular location">
    <subcellularLocation>
        <location evidence="2">Cell membrane</location>
    </subcellularLocation>
    <subcellularLocation>
        <location evidence="1">Membrane</location>
        <topology evidence="1">Single-pass membrane protein</topology>
    </subcellularLocation>
</comment>
<keyword evidence="9" id="KW-0133">Cell shape</keyword>
<keyword evidence="13" id="KW-0961">Cell wall biogenesis/degradation</keyword>
<dbReference type="Pfam" id="PF00905">
    <property type="entry name" value="Transpeptidase"/>
    <property type="match status" value="1"/>
</dbReference>
<evidence type="ECO:0000256" key="6">
    <source>
        <dbReference type="ARBA" id="ARBA00022670"/>
    </source>
</evidence>
<dbReference type="Proteomes" id="UP000295832">
    <property type="component" value="Unassembled WGS sequence"/>
</dbReference>
<dbReference type="Pfam" id="PF03717">
    <property type="entry name" value="PBP_dimer"/>
    <property type="match status" value="1"/>
</dbReference>
<evidence type="ECO:0000256" key="14">
    <source>
        <dbReference type="SAM" id="Phobius"/>
    </source>
</evidence>
<evidence type="ECO:0000313" key="18">
    <source>
        <dbReference type="Proteomes" id="UP000295832"/>
    </source>
</evidence>
<evidence type="ECO:0000256" key="5">
    <source>
        <dbReference type="ARBA" id="ARBA00022519"/>
    </source>
</evidence>
<dbReference type="PANTHER" id="PTHR30627">
    <property type="entry name" value="PEPTIDOGLYCAN D,D-TRANSPEPTIDASE"/>
    <property type="match status" value="1"/>
</dbReference>
<keyword evidence="10" id="KW-0573">Peptidoglycan synthesis</keyword>
<evidence type="ECO:0000256" key="2">
    <source>
        <dbReference type="ARBA" id="ARBA00004236"/>
    </source>
</evidence>
<dbReference type="AlphaFoldDB" id="A0A4R8GVJ1"/>
<dbReference type="Gene3D" id="3.40.710.10">
    <property type="entry name" value="DD-peptidase/beta-lactamase superfamily"/>
    <property type="match status" value="1"/>
</dbReference>
<name>A0A4R8GVJ1_9FIRM</name>
<proteinExistence type="inferred from homology"/>
<accession>A0A4R8GVJ1</accession>
<evidence type="ECO:0000259" key="16">
    <source>
        <dbReference type="Pfam" id="PF03717"/>
    </source>
</evidence>
<dbReference type="GO" id="GO:0006508">
    <property type="term" value="P:proteolysis"/>
    <property type="evidence" value="ECO:0007669"/>
    <property type="project" value="UniProtKB-KW"/>
</dbReference>
<dbReference type="GO" id="GO:0008360">
    <property type="term" value="P:regulation of cell shape"/>
    <property type="evidence" value="ECO:0007669"/>
    <property type="project" value="UniProtKB-KW"/>
</dbReference>
<dbReference type="InterPro" id="IPR005311">
    <property type="entry name" value="PBP_dimer"/>
</dbReference>
<dbReference type="EMBL" id="SOEG01000022">
    <property type="protein sequence ID" value="TDX49011.1"/>
    <property type="molecule type" value="Genomic_DNA"/>
</dbReference>
<dbReference type="InterPro" id="IPR050515">
    <property type="entry name" value="Beta-lactam/transpept"/>
</dbReference>
<evidence type="ECO:0000256" key="4">
    <source>
        <dbReference type="ARBA" id="ARBA00022475"/>
    </source>
</evidence>
<keyword evidence="11 14" id="KW-1133">Transmembrane helix</keyword>
<dbReference type="InterPro" id="IPR012338">
    <property type="entry name" value="Beta-lactam/transpept-like"/>
</dbReference>
<dbReference type="STRING" id="926561.GCA_000379025_00639"/>
<protein>
    <submittedName>
        <fullName evidence="17">Penicillin-binding protein 2</fullName>
    </submittedName>
</protein>
<evidence type="ECO:0000313" key="17">
    <source>
        <dbReference type="EMBL" id="TDX49011.1"/>
    </source>
</evidence>
<dbReference type="SUPFAM" id="SSF56601">
    <property type="entry name" value="beta-lactamase/transpeptidase-like"/>
    <property type="match status" value="1"/>
</dbReference>
<dbReference type="GO" id="GO:0071972">
    <property type="term" value="F:peptidoglycan L,D-transpeptidase activity"/>
    <property type="evidence" value="ECO:0007669"/>
    <property type="project" value="TreeGrafter"/>
</dbReference>
<gene>
    <name evidence="17" type="ORF">C7959_12225</name>
</gene>
<evidence type="ECO:0000256" key="8">
    <source>
        <dbReference type="ARBA" id="ARBA00022801"/>
    </source>
</evidence>
<keyword evidence="4" id="KW-1003">Cell membrane</keyword>
<keyword evidence="5" id="KW-0997">Cell inner membrane</keyword>
<keyword evidence="12 14" id="KW-0472">Membrane</keyword>
<evidence type="ECO:0000256" key="11">
    <source>
        <dbReference type="ARBA" id="ARBA00022989"/>
    </source>
</evidence>
<keyword evidence="8" id="KW-0378">Hydrolase</keyword>
<comment type="caution">
    <text evidence="17">The sequence shown here is derived from an EMBL/GenBank/DDBJ whole genome shotgun (WGS) entry which is preliminary data.</text>
</comment>
<dbReference type="RefSeq" id="WP_134117642.1">
    <property type="nucleotide sequence ID" value="NZ_SOEG01000022.1"/>
</dbReference>
<evidence type="ECO:0000256" key="3">
    <source>
        <dbReference type="ARBA" id="ARBA00007171"/>
    </source>
</evidence>
<evidence type="ECO:0000256" key="12">
    <source>
        <dbReference type="ARBA" id="ARBA00023136"/>
    </source>
</evidence>
<dbReference type="NCBIfam" id="TIGR03423">
    <property type="entry name" value="pbp2_mrdA"/>
    <property type="match status" value="1"/>
</dbReference>
<evidence type="ECO:0000256" key="13">
    <source>
        <dbReference type="ARBA" id="ARBA00023316"/>
    </source>
</evidence>
<dbReference type="InterPro" id="IPR036138">
    <property type="entry name" value="PBP_dimer_sf"/>
</dbReference>
<keyword evidence="7 14" id="KW-0812">Transmembrane</keyword>